<evidence type="ECO:0000259" key="7">
    <source>
        <dbReference type="Pfam" id="PF00892"/>
    </source>
</evidence>
<comment type="caution">
    <text evidence="8">The sequence shown here is derived from an EMBL/GenBank/DDBJ whole genome shotgun (WGS) entry which is preliminary data.</text>
</comment>
<evidence type="ECO:0000256" key="4">
    <source>
        <dbReference type="ARBA" id="ARBA00022989"/>
    </source>
</evidence>
<keyword evidence="3 6" id="KW-0812">Transmembrane</keyword>
<keyword evidence="5 6" id="KW-0472">Membrane</keyword>
<dbReference type="PANTHER" id="PTHR32322:SF9">
    <property type="entry name" value="AMINO-ACID METABOLITE EFFLUX PUMP-RELATED"/>
    <property type="match status" value="1"/>
</dbReference>
<feature type="transmembrane region" description="Helical" evidence="6">
    <location>
        <begin position="93"/>
        <end position="115"/>
    </location>
</feature>
<feature type="transmembrane region" description="Helical" evidence="6">
    <location>
        <begin position="209"/>
        <end position="231"/>
    </location>
</feature>
<comment type="subcellular location">
    <subcellularLocation>
        <location evidence="1">Membrane</location>
        <topology evidence="1">Multi-pass membrane protein</topology>
    </subcellularLocation>
</comment>
<feature type="transmembrane region" description="Helical" evidence="6">
    <location>
        <begin position="9"/>
        <end position="27"/>
    </location>
</feature>
<dbReference type="InterPro" id="IPR000620">
    <property type="entry name" value="EamA_dom"/>
</dbReference>
<accession>A0A495XEQ6</accession>
<feature type="transmembrane region" description="Helical" evidence="6">
    <location>
        <begin position="65"/>
        <end position="87"/>
    </location>
</feature>
<protein>
    <submittedName>
        <fullName evidence="8">Drug/metabolite transporter (DMT)-like permease</fullName>
    </submittedName>
</protein>
<keyword evidence="9" id="KW-1185">Reference proteome</keyword>
<evidence type="ECO:0000256" key="6">
    <source>
        <dbReference type="SAM" id="Phobius"/>
    </source>
</evidence>
<evidence type="ECO:0000313" key="9">
    <source>
        <dbReference type="Proteomes" id="UP000272729"/>
    </source>
</evidence>
<feature type="transmembrane region" description="Helical" evidence="6">
    <location>
        <begin position="243"/>
        <end position="262"/>
    </location>
</feature>
<feature type="transmembrane region" description="Helical" evidence="6">
    <location>
        <begin position="181"/>
        <end position="203"/>
    </location>
</feature>
<comment type="similarity">
    <text evidence="2">Belongs to the EamA transporter family.</text>
</comment>
<feature type="domain" description="EamA" evidence="7">
    <location>
        <begin position="151"/>
        <end position="285"/>
    </location>
</feature>
<reference evidence="8 9" key="1">
    <citation type="submission" date="2018-10" db="EMBL/GenBank/DDBJ databases">
        <title>Sequencing the genomes of 1000 actinobacteria strains.</title>
        <authorList>
            <person name="Klenk H.-P."/>
        </authorList>
    </citation>
    <scope>NUCLEOTIDE SEQUENCE [LARGE SCALE GENOMIC DNA]</scope>
    <source>
        <strain evidence="8 9">DSM 43911</strain>
    </source>
</reference>
<proteinExistence type="inferred from homology"/>
<dbReference type="PANTHER" id="PTHR32322">
    <property type="entry name" value="INNER MEMBRANE TRANSPORTER"/>
    <property type="match status" value="1"/>
</dbReference>
<feature type="transmembrane region" description="Helical" evidence="6">
    <location>
        <begin position="122"/>
        <end position="143"/>
    </location>
</feature>
<evidence type="ECO:0000256" key="3">
    <source>
        <dbReference type="ARBA" id="ARBA00022692"/>
    </source>
</evidence>
<dbReference type="Proteomes" id="UP000272729">
    <property type="component" value="Unassembled WGS sequence"/>
</dbReference>
<dbReference type="Pfam" id="PF00892">
    <property type="entry name" value="EamA"/>
    <property type="match status" value="2"/>
</dbReference>
<dbReference type="SUPFAM" id="SSF103481">
    <property type="entry name" value="Multidrug resistance efflux transporter EmrE"/>
    <property type="match status" value="2"/>
</dbReference>
<feature type="transmembrane region" description="Helical" evidence="6">
    <location>
        <begin position="149"/>
        <end position="169"/>
    </location>
</feature>
<dbReference type="InterPro" id="IPR050638">
    <property type="entry name" value="AA-Vitamin_Transporters"/>
</dbReference>
<feature type="transmembrane region" description="Helical" evidence="6">
    <location>
        <begin position="268"/>
        <end position="286"/>
    </location>
</feature>
<evidence type="ECO:0000313" key="8">
    <source>
        <dbReference type="EMBL" id="RKT70028.1"/>
    </source>
</evidence>
<feature type="domain" description="EamA" evidence="7">
    <location>
        <begin position="10"/>
        <end position="139"/>
    </location>
</feature>
<gene>
    <name evidence="8" type="ORF">DFJ66_3269</name>
</gene>
<organism evidence="8 9">
    <name type="scientific">Saccharothrix variisporea</name>
    <dbReference type="NCBI Taxonomy" id="543527"/>
    <lineage>
        <taxon>Bacteria</taxon>
        <taxon>Bacillati</taxon>
        <taxon>Actinomycetota</taxon>
        <taxon>Actinomycetes</taxon>
        <taxon>Pseudonocardiales</taxon>
        <taxon>Pseudonocardiaceae</taxon>
        <taxon>Saccharothrix</taxon>
    </lineage>
</organism>
<evidence type="ECO:0000256" key="2">
    <source>
        <dbReference type="ARBA" id="ARBA00007362"/>
    </source>
</evidence>
<name>A0A495XEQ6_9PSEU</name>
<feature type="transmembrane region" description="Helical" evidence="6">
    <location>
        <begin position="33"/>
        <end position="53"/>
    </location>
</feature>
<dbReference type="EMBL" id="RBXR01000001">
    <property type="protein sequence ID" value="RKT70028.1"/>
    <property type="molecule type" value="Genomic_DNA"/>
</dbReference>
<sequence length="309" mass="31519">MQTGWVGKFALLSAIWGASFALIKVSVDAGVPPVWVAFGRCFFGAVALGLVCLVTRTPLPRDRRVWGHALVVATLLNAVPFTLLAFGETLVSSVLAGVFNATMPLTTLVFVILVVPSERVTAARLAGLGIGFVGVLVVLGVWDGVGGDVLLGGLACLGATTCYGAGYAYTRRFFSGGSGSASALSAVQIMCATGELAVAAPVVGGMPHWPGWLAVGALVVLGAAGTGWAYVLNLGVIRAAGPTVASTVTYVAPVWSTALGALVLSEPVGWNTVVGGAVVIAGVVLARKPHNGEIAQKSDRQVVRSNKPR</sequence>
<evidence type="ECO:0000256" key="5">
    <source>
        <dbReference type="ARBA" id="ARBA00023136"/>
    </source>
</evidence>
<evidence type="ECO:0000256" key="1">
    <source>
        <dbReference type="ARBA" id="ARBA00004141"/>
    </source>
</evidence>
<dbReference type="RefSeq" id="WP_246029778.1">
    <property type="nucleotide sequence ID" value="NZ_JBIUBA010000010.1"/>
</dbReference>
<dbReference type="InterPro" id="IPR037185">
    <property type="entry name" value="EmrE-like"/>
</dbReference>
<dbReference type="GO" id="GO:0016020">
    <property type="term" value="C:membrane"/>
    <property type="evidence" value="ECO:0007669"/>
    <property type="project" value="UniProtKB-SubCell"/>
</dbReference>
<keyword evidence="4 6" id="KW-1133">Transmembrane helix</keyword>
<dbReference type="AlphaFoldDB" id="A0A495XEQ6"/>